<proteinExistence type="predicted"/>
<protein>
    <submittedName>
        <fullName evidence="1">Uncharacterized protein</fullName>
    </submittedName>
</protein>
<dbReference type="EMBL" id="WNYA01000006">
    <property type="protein sequence ID" value="KAG8565357.1"/>
    <property type="molecule type" value="Genomic_DNA"/>
</dbReference>
<dbReference type="Proteomes" id="UP000824782">
    <property type="component" value="Unassembled WGS sequence"/>
</dbReference>
<dbReference type="AlphaFoldDB" id="A0AAV7AW36"/>
<name>A0AAV7AW36_ENGPU</name>
<reference evidence="1" key="1">
    <citation type="thesis" date="2020" institute="ProQuest LLC" country="789 East Eisenhower Parkway, Ann Arbor, MI, USA">
        <title>Comparative Genomics and Chromosome Evolution.</title>
        <authorList>
            <person name="Mudd A.B."/>
        </authorList>
    </citation>
    <scope>NUCLEOTIDE SEQUENCE</scope>
    <source>
        <strain evidence="1">237g6f4</strain>
        <tissue evidence="1">Blood</tissue>
    </source>
</reference>
<evidence type="ECO:0000313" key="2">
    <source>
        <dbReference type="Proteomes" id="UP000824782"/>
    </source>
</evidence>
<accession>A0AAV7AW36</accession>
<evidence type="ECO:0000313" key="1">
    <source>
        <dbReference type="EMBL" id="KAG8565357.1"/>
    </source>
</evidence>
<comment type="caution">
    <text evidence="1">The sequence shown here is derived from an EMBL/GenBank/DDBJ whole genome shotgun (WGS) entry which is preliminary data.</text>
</comment>
<gene>
    <name evidence="1" type="ORF">GDO81_012823</name>
</gene>
<sequence length="84" mass="9624">MMKHMGWCPYTIWQHKEWDCPIYSQMGVHVGRYTKNAPDCLYCTPMAANTIYIYEGEGSNRLQLCHSMQSVSFTGPLDILCLGT</sequence>
<organism evidence="1 2">
    <name type="scientific">Engystomops pustulosus</name>
    <name type="common">Tungara frog</name>
    <name type="synonym">Physalaemus pustulosus</name>
    <dbReference type="NCBI Taxonomy" id="76066"/>
    <lineage>
        <taxon>Eukaryota</taxon>
        <taxon>Metazoa</taxon>
        <taxon>Chordata</taxon>
        <taxon>Craniata</taxon>
        <taxon>Vertebrata</taxon>
        <taxon>Euteleostomi</taxon>
        <taxon>Amphibia</taxon>
        <taxon>Batrachia</taxon>
        <taxon>Anura</taxon>
        <taxon>Neobatrachia</taxon>
        <taxon>Hyloidea</taxon>
        <taxon>Leptodactylidae</taxon>
        <taxon>Leiuperinae</taxon>
        <taxon>Engystomops</taxon>
    </lineage>
</organism>
<keyword evidence="2" id="KW-1185">Reference proteome</keyword>